<dbReference type="Proteomes" id="UP001153076">
    <property type="component" value="Unassembled WGS sequence"/>
</dbReference>
<gene>
    <name evidence="1" type="ORF">Cgig2_011585</name>
</gene>
<proteinExistence type="predicted"/>
<dbReference type="AlphaFoldDB" id="A0A9Q1QDG6"/>
<keyword evidence="2" id="KW-1185">Reference proteome</keyword>
<dbReference type="OrthoDB" id="1301679at2759"/>
<evidence type="ECO:0000313" key="2">
    <source>
        <dbReference type="Proteomes" id="UP001153076"/>
    </source>
</evidence>
<reference evidence="1" key="1">
    <citation type="submission" date="2022-04" db="EMBL/GenBank/DDBJ databases">
        <title>Carnegiea gigantea Genome sequencing and assembly v2.</title>
        <authorList>
            <person name="Copetti D."/>
            <person name="Sanderson M.J."/>
            <person name="Burquez A."/>
            <person name="Wojciechowski M.F."/>
        </authorList>
    </citation>
    <scope>NUCLEOTIDE SEQUENCE</scope>
    <source>
        <strain evidence="1">SGP5-SGP5p</strain>
        <tissue evidence="1">Aerial part</tissue>
    </source>
</reference>
<protein>
    <submittedName>
        <fullName evidence="1">Uncharacterized protein</fullName>
    </submittedName>
</protein>
<comment type="caution">
    <text evidence="1">The sequence shown here is derived from an EMBL/GenBank/DDBJ whole genome shotgun (WGS) entry which is preliminary data.</text>
</comment>
<dbReference type="EMBL" id="JAKOGI010000265">
    <property type="protein sequence ID" value="KAJ8438223.1"/>
    <property type="molecule type" value="Genomic_DNA"/>
</dbReference>
<evidence type="ECO:0000313" key="1">
    <source>
        <dbReference type="EMBL" id="KAJ8438223.1"/>
    </source>
</evidence>
<organism evidence="1 2">
    <name type="scientific">Carnegiea gigantea</name>
    <dbReference type="NCBI Taxonomy" id="171969"/>
    <lineage>
        <taxon>Eukaryota</taxon>
        <taxon>Viridiplantae</taxon>
        <taxon>Streptophyta</taxon>
        <taxon>Embryophyta</taxon>
        <taxon>Tracheophyta</taxon>
        <taxon>Spermatophyta</taxon>
        <taxon>Magnoliopsida</taxon>
        <taxon>eudicotyledons</taxon>
        <taxon>Gunneridae</taxon>
        <taxon>Pentapetalae</taxon>
        <taxon>Caryophyllales</taxon>
        <taxon>Cactineae</taxon>
        <taxon>Cactaceae</taxon>
        <taxon>Cactoideae</taxon>
        <taxon>Echinocereeae</taxon>
        <taxon>Carnegiea</taxon>
    </lineage>
</organism>
<sequence>MCLVDSISISGVACERDLFKGPLQDFKLKSRSQVVSLGGGVRPKDIRGPYYTRAELKVELNATGKKHEVLTYHLAIVEAENEKLLNCAKSVKTKMMKINDLVFEQFNTYWFGFKVRKDLDNIRFYCVMILEDVGSLFQVLAIFHHLFTKCEMISAICNITYEDSTVALTLPSSVVIIPRQLISMFLSKSGPIPRAASHA</sequence>
<name>A0A9Q1QDG6_9CARY</name>
<accession>A0A9Q1QDG6</accession>